<dbReference type="RefSeq" id="WP_341373609.1">
    <property type="nucleotide sequence ID" value="NZ_JBBUTF010000006.1"/>
</dbReference>
<dbReference type="InterPro" id="IPR011234">
    <property type="entry name" value="Fumarylacetoacetase-like_C"/>
</dbReference>
<dbReference type="PANTHER" id="PTHR42796">
    <property type="entry name" value="FUMARYLACETOACETATE HYDROLASE DOMAIN-CONTAINING PROTEIN 2A-RELATED"/>
    <property type="match status" value="1"/>
</dbReference>
<dbReference type="InterPro" id="IPR036663">
    <property type="entry name" value="Fumarylacetoacetase_C_sf"/>
</dbReference>
<reference evidence="5 6" key="1">
    <citation type="submission" date="2024-04" db="EMBL/GenBank/DDBJ databases">
        <title>Novel species of the genus Ideonella isolated from streams.</title>
        <authorList>
            <person name="Lu H."/>
        </authorList>
    </citation>
    <scope>NUCLEOTIDE SEQUENCE [LARGE SCALE GENOMIC DNA]</scope>
    <source>
        <strain evidence="5 6">BYS139W</strain>
    </source>
</reference>
<dbReference type="Gene3D" id="3.90.850.10">
    <property type="entry name" value="Fumarylacetoacetase-like, C-terminal domain"/>
    <property type="match status" value="1"/>
</dbReference>
<evidence type="ECO:0000256" key="2">
    <source>
        <dbReference type="ARBA" id="ARBA00010211"/>
    </source>
</evidence>
<sequence length="316" mass="33517">MRFITVRRAAHDPATATHPATHPTTPVDGLGLLCADDDGASAHVLWADAAAFPGTLDVLVAAGDAALRSAADRLLTHGERLPLQAVTLLPPLRQPGKIICIGLNYIDHSLESGFEPPSYPAVFSRYASSLIGAGAPIVRPRVSPQLDYEGELVAVIGKRGRHIPLARALDHVLGYSVFNDASVRDYQFKSAQWTLGKNFDDSGAFGPALVTADELPPGARGLRLQTRLNGQLLQSVTTSDMIFDVAALVSLLSVAHTLEPGDLIVAGTPSGVGLARQPPVWMQPGDVCEVEIERIGLLRNPIVAEEACDDVRPTVA</sequence>
<comment type="caution">
    <text evidence="5">The sequence shown here is derived from an EMBL/GenBank/DDBJ whole genome shotgun (WGS) entry which is preliminary data.</text>
</comment>
<comment type="similarity">
    <text evidence="2">Belongs to the FAH family.</text>
</comment>
<evidence type="ECO:0000313" key="5">
    <source>
        <dbReference type="EMBL" id="MEK8025822.1"/>
    </source>
</evidence>
<feature type="domain" description="Fumarylacetoacetase-like C-terminal" evidence="4">
    <location>
        <begin position="97"/>
        <end position="303"/>
    </location>
</feature>
<organism evidence="5 6">
    <name type="scientific">Pseudaquabacterium rugosum</name>
    <dbReference type="NCBI Taxonomy" id="2984194"/>
    <lineage>
        <taxon>Bacteria</taxon>
        <taxon>Pseudomonadati</taxon>
        <taxon>Pseudomonadota</taxon>
        <taxon>Betaproteobacteria</taxon>
        <taxon>Burkholderiales</taxon>
        <taxon>Sphaerotilaceae</taxon>
        <taxon>Pseudaquabacterium</taxon>
    </lineage>
</organism>
<evidence type="ECO:0000256" key="1">
    <source>
        <dbReference type="ARBA" id="ARBA00001946"/>
    </source>
</evidence>
<evidence type="ECO:0000259" key="4">
    <source>
        <dbReference type="Pfam" id="PF01557"/>
    </source>
</evidence>
<keyword evidence="5" id="KW-0378">Hydrolase</keyword>
<proteinExistence type="inferred from homology"/>
<protein>
    <submittedName>
        <fullName evidence="5">Fumarylacetoacetate hydrolase family protein</fullName>
    </submittedName>
</protein>
<dbReference type="PANTHER" id="PTHR42796:SF4">
    <property type="entry name" value="FUMARYLACETOACETATE HYDROLASE DOMAIN-CONTAINING PROTEIN 2A"/>
    <property type="match status" value="1"/>
</dbReference>
<dbReference type="EMBL" id="JBBUTF010000006">
    <property type="protein sequence ID" value="MEK8025822.1"/>
    <property type="molecule type" value="Genomic_DNA"/>
</dbReference>
<accession>A0ABU9B7G8</accession>
<keyword evidence="6" id="KW-1185">Reference proteome</keyword>
<dbReference type="SUPFAM" id="SSF56529">
    <property type="entry name" value="FAH"/>
    <property type="match status" value="1"/>
</dbReference>
<evidence type="ECO:0000313" key="6">
    <source>
        <dbReference type="Proteomes" id="UP001368500"/>
    </source>
</evidence>
<comment type="cofactor">
    <cofactor evidence="1">
        <name>Mg(2+)</name>
        <dbReference type="ChEBI" id="CHEBI:18420"/>
    </cofactor>
</comment>
<name>A0ABU9B7G8_9BURK</name>
<evidence type="ECO:0000256" key="3">
    <source>
        <dbReference type="ARBA" id="ARBA00022723"/>
    </source>
</evidence>
<dbReference type="GO" id="GO:0016787">
    <property type="term" value="F:hydrolase activity"/>
    <property type="evidence" value="ECO:0007669"/>
    <property type="project" value="UniProtKB-KW"/>
</dbReference>
<keyword evidence="3" id="KW-0479">Metal-binding</keyword>
<dbReference type="InterPro" id="IPR051121">
    <property type="entry name" value="FAH"/>
</dbReference>
<dbReference type="Proteomes" id="UP001368500">
    <property type="component" value="Unassembled WGS sequence"/>
</dbReference>
<gene>
    <name evidence="5" type="ORF">AACH11_07605</name>
</gene>
<dbReference type="Pfam" id="PF01557">
    <property type="entry name" value="FAA_hydrolase"/>
    <property type="match status" value="1"/>
</dbReference>